<dbReference type="GO" id="GO:0003700">
    <property type="term" value="F:DNA-binding transcription factor activity"/>
    <property type="evidence" value="ECO:0007669"/>
    <property type="project" value="InterPro"/>
</dbReference>
<dbReference type="PANTHER" id="PTHR30419">
    <property type="entry name" value="HTH-TYPE TRANSCRIPTIONAL REGULATOR YBHD"/>
    <property type="match status" value="1"/>
</dbReference>
<dbReference type="Pfam" id="PF00126">
    <property type="entry name" value="HTH_1"/>
    <property type="match status" value="1"/>
</dbReference>
<dbReference type="Pfam" id="PF03466">
    <property type="entry name" value="LysR_substrate"/>
    <property type="match status" value="1"/>
</dbReference>
<dbReference type="Gene3D" id="1.10.10.10">
    <property type="entry name" value="Winged helix-like DNA-binding domain superfamily/Winged helix DNA-binding domain"/>
    <property type="match status" value="1"/>
</dbReference>
<comment type="similarity">
    <text evidence="1">Belongs to the LysR transcriptional regulatory family.</text>
</comment>
<organism evidence="6 7">
    <name type="scientific">Lactonifactor longoviformis DSM 17459</name>
    <dbReference type="NCBI Taxonomy" id="1122155"/>
    <lineage>
        <taxon>Bacteria</taxon>
        <taxon>Bacillati</taxon>
        <taxon>Bacillota</taxon>
        <taxon>Clostridia</taxon>
        <taxon>Eubacteriales</taxon>
        <taxon>Clostridiaceae</taxon>
        <taxon>Lactonifactor</taxon>
    </lineage>
</organism>
<name>A0A1M4U1D6_9CLOT</name>
<dbReference type="InterPro" id="IPR005119">
    <property type="entry name" value="LysR_subst-bd"/>
</dbReference>
<dbReference type="PANTHER" id="PTHR30419:SF8">
    <property type="entry name" value="NITROGEN ASSIMILATION TRANSCRIPTIONAL ACTIVATOR-RELATED"/>
    <property type="match status" value="1"/>
</dbReference>
<keyword evidence="4" id="KW-0804">Transcription</keyword>
<dbReference type="CDD" id="cd05466">
    <property type="entry name" value="PBP2_LTTR_substrate"/>
    <property type="match status" value="1"/>
</dbReference>
<feature type="domain" description="HTH lysR-type" evidence="5">
    <location>
        <begin position="16"/>
        <end position="73"/>
    </location>
</feature>
<dbReference type="InterPro" id="IPR050950">
    <property type="entry name" value="HTH-type_LysR_regulators"/>
</dbReference>
<sequence length="315" mass="35945">MYTTFTYIERMGEWKMTIAQVKNFLAILEFGGFSAAADEMYISQSSLSKQIKALETELGLELFVRSNNKVSLTPAGEIYLKYAQKFNRTYTELMTKMSYLQKDAASETVYFGTLPLMQDYHIAQQLATFQDAMHTIQINITEANQSELLKLLDNGKIDLSILRLNYLVSDQYQYCPIQEDKFTLVCSKKNGQKLKGRPLTLNELRESPFVVLSHESDIYHLCLDQFARAGFQPNIAFTTSRHLYLLNMVDAGLGFTILPKDMVNTELFPNLECIPFEEAMTTTIGIVKLKHGEISHQADLLYHYFIDTGLTPTRG</sequence>
<keyword evidence="3 6" id="KW-0238">DNA-binding</keyword>
<dbReference type="RefSeq" id="WP_072848991.1">
    <property type="nucleotide sequence ID" value="NZ_FQVI01000002.1"/>
</dbReference>
<dbReference type="Gene3D" id="3.40.190.290">
    <property type="match status" value="1"/>
</dbReference>
<evidence type="ECO:0000256" key="1">
    <source>
        <dbReference type="ARBA" id="ARBA00009437"/>
    </source>
</evidence>
<dbReference type="Proteomes" id="UP000184245">
    <property type="component" value="Unassembled WGS sequence"/>
</dbReference>
<protein>
    <submittedName>
        <fullName evidence="6">DNA-binding transcriptional regulator, LysR family</fullName>
    </submittedName>
</protein>
<dbReference type="SUPFAM" id="SSF53850">
    <property type="entry name" value="Periplasmic binding protein-like II"/>
    <property type="match status" value="1"/>
</dbReference>
<dbReference type="SUPFAM" id="SSF46785">
    <property type="entry name" value="Winged helix' DNA-binding domain"/>
    <property type="match status" value="1"/>
</dbReference>
<dbReference type="STRING" id="1122155.SAMN02745158_00683"/>
<keyword evidence="2" id="KW-0805">Transcription regulation</keyword>
<evidence type="ECO:0000313" key="7">
    <source>
        <dbReference type="Proteomes" id="UP000184245"/>
    </source>
</evidence>
<dbReference type="PRINTS" id="PR00039">
    <property type="entry name" value="HTHLYSR"/>
</dbReference>
<evidence type="ECO:0000256" key="2">
    <source>
        <dbReference type="ARBA" id="ARBA00023015"/>
    </source>
</evidence>
<reference evidence="6 7" key="1">
    <citation type="submission" date="2016-11" db="EMBL/GenBank/DDBJ databases">
        <authorList>
            <person name="Jaros S."/>
            <person name="Januszkiewicz K."/>
            <person name="Wedrychowicz H."/>
        </authorList>
    </citation>
    <scope>NUCLEOTIDE SEQUENCE [LARGE SCALE GENOMIC DNA]</scope>
    <source>
        <strain evidence="6 7">DSM 17459</strain>
    </source>
</reference>
<keyword evidence="7" id="KW-1185">Reference proteome</keyword>
<evidence type="ECO:0000259" key="5">
    <source>
        <dbReference type="PROSITE" id="PS50931"/>
    </source>
</evidence>
<dbReference type="FunFam" id="1.10.10.10:FF:000001">
    <property type="entry name" value="LysR family transcriptional regulator"/>
    <property type="match status" value="1"/>
</dbReference>
<proteinExistence type="inferred from homology"/>
<accession>A0A1M4U1D6</accession>
<gene>
    <name evidence="6" type="ORF">SAMN02745158_00683</name>
</gene>
<evidence type="ECO:0000256" key="3">
    <source>
        <dbReference type="ARBA" id="ARBA00023125"/>
    </source>
</evidence>
<dbReference type="EMBL" id="FQVI01000002">
    <property type="protein sequence ID" value="SHE50542.1"/>
    <property type="molecule type" value="Genomic_DNA"/>
</dbReference>
<dbReference type="PROSITE" id="PS50931">
    <property type="entry name" value="HTH_LYSR"/>
    <property type="match status" value="1"/>
</dbReference>
<evidence type="ECO:0000256" key="4">
    <source>
        <dbReference type="ARBA" id="ARBA00023163"/>
    </source>
</evidence>
<dbReference type="GO" id="GO:0005829">
    <property type="term" value="C:cytosol"/>
    <property type="evidence" value="ECO:0007669"/>
    <property type="project" value="TreeGrafter"/>
</dbReference>
<dbReference type="OrthoDB" id="1652954at2"/>
<dbReference type="InterPro" id="IPR036388">
    <property type="entry name" value="WH-like_DNA-bd_sf"/>
</dbReference>
<dbReference type="InterPro" id="IPR000847">
    <property type="entry name" value="LysR_HTH_N"/>
</dbReference>
<evidence type="ECO:0000313" key="6">
    <source>
        <dbReference type="EMBL" id="SHE50542.1"/>
    </source>
</evidence>
<dbReference type="AlphaFoldDB" id="A0A1M4U1D6"/>
<dbReference type="InterPro" id="IPR036390">
    <property type="entry name" value="WH_DNA-bd_sf"/>
</dbReference>
<dbReference type="GO" id="GO:0003677">
    <property type="term" value="F:DNA binding"/>
    <property type="evidence" value="ECO:0007669"/>
    <property type="project" value="UniProtKB-KW"/>
</dbReference>